<comment type="caution">
    <text evidence="2">The sequence shown here is derived from an EMBL/GenBank/DDBJ whole genome shotgun (WGS) entry which is preliminary data.</text>
</comment>
<evidence type="ECO:0000313" key="3">
    <source>
        <dbReference type="Proteomes" id="UP000759537"/>
    </source>
</evidence>
<reference evidence="2" key="2">
    <citation type="journal article" date="2020" name="Nat. Commun.">
        <title>Large-scale genome sequencing of mycorrhizal fungi provides insights into the early evolution of symbiotic traits.</title>
        <authorList>
            <person name="Miyauchi S."/>
            <person name="Kiss E."/>
            <person name="Kuo A."/>
            <person name="Drula E."/>
            <person name="Kohler A."/>
            <person name="Sanchez-Garcia M."/>
            <person name="Morin E."/>
            <person name="Andreopoulos B."/>
            <person name="Barry K.W."/>
            <person name="Bonito G."/>
            <person name="Buee M."/>
            <person name="Carver A."/>
            <person name="Chen C."/>
            <person name="Cichocki N."/>
            <person name="Clum A."/>
            <person name="Culley D."/>
            <person name="Crous P.W."/>
            <person name="Fauchery L."/>
            <person name="Girlanda M."/>
            <person name="Hayes R.D."/>
            <person name="Keri Z."/>
            <person name="LaButti K."/>
            <person name="Lipzen A."/>
            <person name="Lombard V."/>
            <person name="Magnuson J."/>
            <person name="Maillard F."/>
            <person name="Murat C."/>
            <person name="Nolan M."/>
            <person name="Ohm R.A."/>
            <person name="Pangilinan J."/>
            <person name="Pereira M.F."/>
            <person name="Perotto S."/>
            <person name="Peter M."/>
            <person name="Pfister S."/>
            <person name="Riley R."/>
            <person name="Sitrit Y."/>
            <person name="Stielow J.B."/>
            <person name="Szollosi G."/>
            <person name="Zifcakova L."/>
            <person name="Stursova M."/>
            <person name="Spatafora J.W."/>
            <person name="Tedersoo L."/>
            <person name="Vaario L.M."/>
            <person name="Yamada A."/>
            <person name="Yan M."/>
            <person name="Wang P."/>
            <person name="Xu J."/>
            <person name="Bruns T."/>
            <person name="Baldrian P."/>
            <person name="Vilgalys R."/>
            <person name="Dunand C."/>
            <person name="Henrissat B."/>
            <person name="Grigoriev I.V."/>
            <person name="Hibbett D."/>
            <person name="Nagy L.G."/>
            <person name="Martin F.M."/>
        </authorList>
    </citation>
    <scope>NUCLEOTIDE SEQUENCE</scope>
    <source>
        <strain evidence="2">Prilba</strain>
    </source>
</reference>
<evidence type="ECO:0000256" key="1">
    <source>
        <dbReference type="SAM" id="MobiDB-lite"/>
    </source>
</evidence>
<feature type="compositionally biased region" description="Low complexity" evidence="1">
    <location>
        <begin position="7"/>
        <end position="18"/>
    </location>
</feature>
<keyword evidence="3" id="KW-1185">Reference proteome</keyword>
<sequence>MSRFQQTTTSATTPTPAARKLANKERRKAGREVNKSPHTFKTPPRPNTLFFFLPQRHEERKTQLKDLEWDRKWERLQRDAAQRQDKRRDDGTRAFAGRNVYNHRVACATDIIDVAVFDSDQDQQQQQQQQQQAHYDSEEQVIVPHHATSGATLLAMARPAKSRRRRSPPVMQMTDGEAFEIVEIDGRLVALDEDGWEILPDENAEVSLLYSDIVRGTSL</sequence>
<evidence type="ECO:0000313" key="2">
    <source>
        <dbReference type="EMBL" id="KAF8480268.1"/>
    </source>
</evidence>
<dbReference type="EMBL" id="WHVB01000008">
    <property type="protein sequence ID" value="KAF8480268.1"/>
    <property type="molecule type" value="Genomic_DNA"/>
</dbReference>
<gene>
    <name evidence="2" type="ORF">DFH94DRAFT_467980</name>
</gene>
<protein>
    <submittedName>
        <fullName evidence="2">Uncharacterized protein</fullName>
    </submittedName>
</protein>
<accession>A0A9P5T8Y1</accession>
<dbReference type="AlphaFoldDB" id="A0A9P5T8Y1"/>
<dbReference type="Proteomes" id="UP000759537">
    <property type="component" value="Unassembled WGS sequence"/>
</dbReference>
<name>A0A9P5T8Y1_9AGAM</name>
<organism evidence="2 3">
    <name type="scientific">Russula ochroleuca</name>
    <dbReference type="NCBI Taxonomy" id="152965"/>
    <lineage>
        <taxon>Eukaryota</taxon>
        <taxon>Fungi</taxon>
        <taxon>Dikarya</taxon>
        <taxon>Basidiomycota</taxon>
        <taxon>Agaricomycotina</taxon>
        <taxon>Agaricomycetes</taxon>
        <taxon>Russulales</taxon>
        <taxon>Russulaceae</taxon>
        <taxon>Russula</taxon>
    </lineage>
</organism>
<proteinExistence type="predicted"/>
<feature type="region of interest" description="Disordered" evidence="1">
    <location>
        <begin position="1"/>
        <end position="47"/>
    </location>
</feature>
<dbReference type="OrthoDB" id="3211092at2759"/>
<reference evidence="2" key="1">
    <citation type="submission" date="2019-10" db="EMBL/GenBank/DDBJ databases">
        <authorList>
            <consortium name="DOE Joint Genome Institute"/>
            <person name="Kuo A."/>
            <person name="Miyauchi S."/>
            <person name="Kiss E."/>
            <person name="Drula E."/>
            <person name="Kohler A."/>
            <person name="Sanchez-Garcia M."/>
            <person name="Andreopoulos B."/>
            <person name="Barry K.W."/>
            <person name="Bonito G."/>
            <person name="Buee M."/>
            <person name="Carver A."/>
            <person name="Chen C."/>
            <person name="Cichocki N."/>
            <person name="Clum A."/>
            <person name="Culley D."/>
            <person name="Crous P.W."/>
            <person name="Fauchery L."/>
            <person name="Girlanda M."/>
            <person name="Hayes R."/>
            <person name="Keri Z."/>
            <person name="LaButti K."/>
            <person name="Lipzen A."/>
            <person name="Lombard V."/>
            <person name="Magnuson J."/>
            <person name="Maillard F."/>
            <person name="Morin E."/>
            <person name="Murat C."/>
            <person name="Nolan M."/>
            <person name="Ohm R."/>
            <person name="Pangilinan J."/>
            <person name="Pereira M."/>
            <person name="Perotto S."/>
            <person name="Peter M."/>
            <person name="Riley R."/>
            <person name="Sitrit Y."/>
            <person name="Stielow B."/>
            <person name="Szollosi G."/>
            <person name="Zifcakova L."/>
            <person name="Stursova M."/>
            <person name="Spatafora J.W."/>
            <person name="Tedersoo L."/>
            <person name="Vaario L.-M."/>
            <person name="Yamada A."/>
            <person name="Yan M."/>
            <person name="Wang P."/>
            <person name="Xu J."/>
            <person name="Bruns T."/>
            <person name="Baldrian P."/>
            <person name="Vilgalys R."/>
            <person name="Henrissat B."/>
            <person name="Grigoriev I.V."/>
            <person name="Hibbett D."/>
            <person name="Nagy L.G."/>
            <person name="Martin F.M."/>
        </authorList>
    </citation>
    <scope>NUCLEOTIDE SEQUENCE</scope>
    <source>
        <strain evidence="2">Prilba</strain>
    </source>
</reference>